<dbReference type="SUPFAM" id="SSF53098">
    <property type="entry name" value="Ribonuclease H-like"/>
    <property type="match status" value="1"/>
</dbReference>
<evidence type="ECO:0000313" key="7">
    <source>
        <dbReference type="EMBL" id="RYC78312.1"/>
    </source>
</evidence>
<dbReference type="AlphaFoldDB" id="A0A4Q2UW95"/>
<organism evidence="7 8">
    <name type="scientific">Fusarium oxysporum f. sp. narcissi</name>
    <dbReference type="NCBI Taxonomy" id="451672"/>
    <lineage>
        <taxon>Eukaryota</taxon>
        <taxon>Fungi</taxon>
        <taxon>Dikarya</taxon>
        <taxon>Ascomycota</taxon>
        <taxon>Pezizomycotina</taxon>
        <taxon>Sordariomycetes</taxon>
        <taxon>Hypocreomycetidae</taxon>
        <taxon>Hypocreales</taxon>
        <taxon>Nectriaceae</taxon>
        <taxon>Fusarium</taxon>
        <taxon>Fusarium oxysporum species complex</taxon>
    </lineage>
</organism>
<keyword evidence="5" id="KW-0539">Nucleus</keyword>
<dbReference type="PANTHER" id="PTHR46481">
    <property type="entry name" value="ZINC FINGER BED DOMAIN-CONTAINING PROTEIN 4"/>
    <property type="match status" value="1"/>
</dbReference>
<dbReference type="Proteomes" id="UP000290540">
    <property type="component" value="Unassembled WGS sequence"/>
</dbReference>
<keyword evidence="3" id="KW-0863">Zinc-finger</keyword>
<dbReference type="Pfam" id="PF05699">
    <property type="entry name" value="Dimer_Tnp_hAT"/>
    <property type="match status" value="1"/>
</dbReference>
<protein>
    <recommendedName>
        <fullName evidence="6">HAT C-terminal dimerisation domain-containing protein</fullName>
    </recommendedName>
</protein>
<evidence type="ECO:0000256" key="5">
    <source>
        <dbReference type="ARBA" id="ARBA00023242"/>
    </source>
</evidence>
<keyword evidence="2" id="KW-0479">Metal-binding</keyword>
<dbReference type="GO" id="GO:0046983">
    <property type="term" value="F:protein dimerization activity"/>
    <property type="evidence" value="ECO:0007669"/>
    <property type="project" value="InterPro"/>
</dbReference>
<evidence type="ECO:0000256" key="2">
    <source>
        <dbReference type="ARBA" id="ARBA00022723"/>
    </source>
</evidence>
<comment type="subcellular location">
    <subcellularLocation>
        <location evidence="1">Nucleus</location>
    </subcellularLocation>
</comment>
<dbReference type="PANTHER" id="PTHR46481:SF10">
    <property type="entry name" value="ZINC FINGER BED DOMAIN-CONTAINING PROTEIN 39"/>
    <property type="match status" value="1"/>
</dbReference>
<name>A0A4Q2UW95_FUSOX</name>
<reference evidence="7 8" key="1">
    <citation type="submission" date="2016-12" db="EMBL/GenBank/DDBJ databases">
        <title>Draft genome sequence of Fusarium oxysporum causing rot on Narcissus.</title>
        <authorList>
            <person name="Armitage A.D."/>
            <person name="Taylor A."/>
            <person name="Clarkson J.P."/>
            <person name="Harrison R.J."/>
            <person name="Jackson A.C."/>
        </authorList>
    </citation>
    <scope>NUCLEOTIDE SEQUENCE [LARGE SCALE GENOMIC DNA]</scope>
    <source>
        <strain evidence="7 8">N139</strain>
    </source>
</reference>
<evidence type="ECO:0000256" key="4">
    <source>
        <dbReference type="ARBA" id="ARBA00022833"/>
    </source>
</evidence>
<gene>
    <name evidence="7" type="ORF">BFJ63_vAg18814</name>
</gene>
<dbReference type="InterPro" id="IPR052035">
    <property type="entry name" value="ZnF_BED_domain_contain"/>
</dbReference>
<sequence length="585" mass="67245">MVDLDPHRPKDQALMNAFIALFEPARFQHLLIRWVACDNIPFYKLESPYFRDLMAYANSAIVDSGSLPTHSTIREWIVRTFSRHKGVVTELLGRSLSRINISFDAWSSRRFTSLLGLTVHFLDDEGKFRTFLLGLPRIEGRHGGENLADRVSEILHEYGIEERTGYFVTDNAGSNDTCLEDLGIELGFKKQHPDKEIQDEVQLWRSKGPIGKLHNIIHWVQRSGQRIEKLHKLQSIENTALSLEDKTTYDVITDNATRWNSSEAMMERGYLLRNALDSLVQAEVTEWNQYVARRTQNGIKLMPKKSRKKPAIVDDKMTAEDWSIIAEYLAILKPLKIATKRLEGRPQEGKFGAIWEVLLTMEWLLKHLEEAKLQHERDEEPYLRIGCNLGWMKLDQYYTLTEDSPAYLAALVLHPAFRWSTVESQWADHPGWLIRGKAAVQELWEEYRKLSVEQDALPEQPTIARKTTDLDDFMASIRKLSTQPAPSPSAMRDEYAEWVATTDPGDCLVDDPIQYWLLRRRQYLRLSRMAIDLFSVPAMSSEPERIFSLAGQMVTAQRGRLKADLIGAAQCISSWEKSGVIQISK</sequence>
<dbReference type="InterPro" id="IPR012337">
    <property type="entry name" value="RNaseH-like_sf"/>
</dbReference>
<accession>A0A4Q2UW95</accession>
<dbReference type="GO" id="GO:0008270">
    <property type="term" value="F:zinc ion binding"/>
    <property type="evidence" value="ECO:0007669"/>
    <property type="project" value="UniProtKB-KW"/>
</dbReference>
<evidence type="ECO:0000256" key="3">
    <source>
        <dbReference type="ARBA" id="ARBA00022771"/>
    </source>
</evidence>
<keyword evidence="4" id="KW-0862">Zinc</keyword>
<dbReference type="GO" id="GO:0005634">
    <property type="term" value="C:nucleus"/>
    <property type="evidence" value="ECO:0007669"/>
    <property type="project" value="UniProtKB-SubCell"/>
</dbReference>
<feature type="domain" description="HAT C-terminal dimerisation" evidence="6">
    <location>
        <begin position="511"/>
        <end position="575"/>
    </location>
</feature>
<dbReference type="InterPro" id="IPR008906">
    <property type="entry name" value="HATC_C_dom"/>
</dbReference>
<evidence type="ECO:0000259" key="6">
    <source>
        <dbReference type="Pfam" id="PF05699"/>
    </source>
</evidence>
<dbReference type="EMBL" id="MQTW01001244">
    <property type="protein sequence ID" value="RYC78312.1"/>
    <property type="molecule type" value="Genomic_DNA"/>
</dbReference>
<comment type="caution">
    <text evidence="7">The sequence shown here is derived from an EMBL/GenBank/DDBJ whole genome shotgun (WGS) entry which is preliminary data.</text>
</comment>
<evidence type="ECO:0000313" key="8">
    <source>
        <dbReference type="Proteomes" id="UP000290540"/>
    </source>
</evidence>
<proteinExistence type="predicted"/>
<evidence type="ECO:0000256" key="1">
    <source>
        <dbReference type="ARBA" id="ARBA00004123"/>
    </source>
</evidence>